<dbReference type="PANTHER" id="PTHR34007:SF1">
    <property type="entry name" value="AEROLYSIN-LIKE PROTEIN-RELATED"/>
    <property type="match status" value="1"/>
</dbReference>
<dbReference type="InterPro" id="IPR036404">
    <property type="entry name" value="Jacalin-like_lectin_dom_sf"/>
</dbReference>
<keyword evidence="3" id="KW-1185">Reference proteome</keyword>
<proteinExistence type="predicted"/>
<dbReference type="InterPro" id="IPR001229">
    <property type="entry name" value="Jacalin-like_lectin_dom"/>
</dbReference>
<protein>
    <recommendedName>
        <fullName evidence="1">Jacalin-type lectin domain-containing protein</fullName>
    </recommendedName>
</protein>
<dbReference type="PROSITE" id="PS51752">
    <property type="entry name" value="JACALIN_LECTIN"/>
    <property type="match status" value="1"/>
</dbReference>
<evidence type="ECO:0000313" key="3">
    <source>
        <dbReference type="Proteomes" id="UP000297910"/>
    </source>
</evidence>
<dbReference type="Gene3D" id="2.100.10.30">
    <property type="entry name" value="Jacalin-like lectin domain"/>
    <property type="match status" value="1"/>
</dbReference>
<dbReference type="EMBL" id="PQXI01000184">
    <property type="protein sequence ID" value="TGO22049.1"/>
    <property type="molecule type" value="Genomic_DNA"/>
</dbReference>
<sequence>MSQTITETHSIVPMYNDPWLESNGLVGGNHNSDYDAIYFDDQWASKGIMVKTIDVWHDTHCLKGIRVRFTDENSKMYGNNDGENRSFTFARGELCTSFRIWGNGVGTRTGKIRIETDKGRSFECGKDTSGQTSYSQKVGSGLLAGLWGYYNTSMDGNIISLSTSFLKPIRSITSEITYDDLPIGMSDMSQLTLDSGKFSNKTDETTQWELNDSTEKTISQTWSQSSTETFGVSMSIKAGIPEIVDIEAGAKWELSNTSNHETSETYTKVLDWNYQGTVKPHKTAIIKVTAWEGNTRLYYTSKVTVTVEGGQSFTFKEDGQFAGVAYSDTEITNETD</sequence>
<reference evidence="2 3" key="1">
    <citation type="submission" date="2017-12" db="EMBL/GenBank/DDBJ databases">
        <title>Comparative genomics of Botrytis spp.</title>
        <authorList>
            <person name="Valero-Jimenez C.A."/>
            <person name="Tapia P."/>
            <person name="Veloso J."/>
            <person name="Silva-Moreno E."/>
            <person name="Staats M."/>
            <person name="Valdes J.H."/>
            <person name="Van Kan J.A.L."/>
        </authorList>
    </citation>
    <scope>NUCLEOTIDE SEQUENCE [LARGE SCALE GENOMIC DNA]</scope>
    <source>
        <strain evidence="2 3">Bp0003</strain>
    </source>
</reference>
<evidence type="ECO:0000313" key="2">
    <source>
        <dbReference type="EMBL" id="TGO22049.1"/>
    </source>
</evidence>
<dbReference type="PANTHER" id="PTHR34007">
    <property type="entry name" value="AEROLYSIN-LIKE PROTEIN-RELATED"/>
    <property type="match status" value="1"/>
</dbReference>
<name>A0A4Z1FFI9_9HELO</name>
<organism evidence="2 3">
    <name type="scientific">Botrytis paeoniae</name>
    <dbReference type="NCBI Taxonomy" id="278948"/>
    <lineage>
        <taxon>Eukaryota</taxon>
        <taxon>Fungi</taxon>
        <taxon>Dikarya</taxon>
        <taxon>Ascomycota</taxon>
        <taxon>Pezizomycotina</taxon>
        <taxon>Leotiomycetes</taxon>
        <taxon>Helotiales</taxon>
        <taxon>Sclerotiniaceae</taxon>
        <taxon>Botrytis</taxon>
    </lineage>
</organism>
<dbReference type="Proteomes" id="UP000297910">
    <property type="component" value="Unassembled WGS sequence"/>
</dbReference>
<evidence type="ECO:0000259" key="1">
    <source>
        <dbReference type="PROSITE" id="PS51752"/>
    </source>
</evidence>
<dbReference type="SUPFAM" id="SSF51101">
    <property type="entry name" value="Mannose-binding lectins"/>
    <property type="match status" value="1"/>
</dbReference>
<gene>
    <name evidence="2" type="ORF">BPAE_0184g00010</name>
</gene>
<dbReference type="Gene3D" id="2.170.15.10">
    <property type="entry name" value="Proaerolysin, chain A, domain 3"/>
    <property type="match status" value="1"/>
</dbReference>
<dbReference type="SUPFAM" id="SSF56973">
    <property type="entry name" value="Aerolisin/ETX pore-forming domain"/>
    <property type="match status" value="1"/>
</dbReference>
<dbReference type="InterPro" id="IPR053280">
    <property type="entry name" value="Aerolysin-like_pore-former"/>
</dbReference>
<accession>A0A4Z1FFI9</accession>
<dbReference type="AlphaFoldDB" id="A0A4Z1FFI9"/>
<comment type="caution">
    <text evidence="2">The sequence shown here is derived from an EMBL/GenBank/DDBJ whole genome shotgun (WGS) entry which is preliminary data.</text>
</comment>
<feature type="domain" description="Jacalin-type lectin" evidence="1">
    <location>
        <begin position="20"/>
        <end position="163"/>
    </location>
</feature>